<evidence type="ECO:0000313" key="2">
    <source>
        <dbReference type="Proteomes" id="UP000772434"/>
    </source>
</evidence>
<protein>
    <submittedName>
        <fullName evidence="1">Uncharacterized protein</fullName>
    </submittedName>
</protein>
<gene>
    <name evidence="1" type="ORF">BDP27DRAFT_1344903</name>
</gene>
<accession>A0A9P5P9J8</accession>
<name>A0A9P5P9J8_9AGAR</name>
<dbReference type="Proteomes" id="UP000772434">
    <property type="component" value="Unassembled WGS sequence"/>
</dbReference>
<dbReference type="AlphaFoldDB" id="A0A9P5P9J8"/>
<organism evidence="1 2">
    <name type="scientific">Rhodocollybia butyracea</name>
    <dbReference type="NCBI Taxonomy" id="206335"/>
    <lineage>
        <taxon>Eukaryota</taxon>
        <taxon>Fungi</taxon>
        <taxon>Dikarya</taxon>
        <taxon>Basidiomycota</taxon>
        <taxon>Agaricomycotina</taxon>
        <taxon>Agaricomycetes</taxon>
        <taxon>Agaricomycetidae</taxon>
        <taxon>Agaricales</taxon>
        <taxon>Marasmiineae</taxon>
        <taxon>Omphalotaceae</taxon>
        <taxon>Rhodocollybia</taxon>
    </lineage>
</organism>
<sequence length="72" mass="7916">MRVRLVGLSSLNKPALLRNKLSAVNSTMSTESTSALLLPLSQRTSRAFALQGITTIENSPSLFVFPFSQFWS</sequence>
<comment type="caution">
    <text evidence="1">The sequence shown here is derived from an EMBL/GenBank/DDBJ whole genome shotgun (WGS) entry which is preliminary data.</text>
</comment>
<proteinExistence type="predicted"/>
<keyword evidence="2" id="KW-1185">Reference proteome</keyword>
<evidence type="ECO:0000313" key="1">
    <source>
        <dbReference type="EMBL" id="KAF9056784.1"/>
    </source>
</evidence>
<dbReference type="EMBL" id="JADNRY010000432">
    <property type="protein sequence ID" value="KAF9056784.1"/>
    <property type="molecule type" value="Genomic_DNA"/>
</dbReference>
<reference evidence="1" key="1">
    <citation type="submission" date="2020-11" db="EMBL/GenBank/DDBJ databases">
        <authorList>
            <consortium name="DOE Joint Genome Institute"/>
            <person name="Ahrendt S."/>
            <person name="Riley R."/>
            <person name="Andreopoulos W."/>
            <person name="Labutti K."/>
            <person name="Pangilinan J."/>
            <person name="Ruiz-Duenas F.J."/>
            <person name="Barrasa J.M."/>
            <person name="Sanchez-Garcia M."/>
            <person name="Camarero S."/>
            <person name="Miyauchi S."/>
            <person name="Serrano A."/>
            <person name="Linde D."/>
            <person name="Babiker R."/>
            <person name="Drula E."/>
            <person name="Ayuso-Fernandez I."/>
            <person name="Pacheco R."/>
            <person name="Padilla G."/>
            <person name="Ferreira P."/>
            <person name="Barriuso J."/>
            <person name="Kellner H."/>
            <person name="Castanera R."/>
            <person name="Alfaro M."/>
            <person name="Ramirez L."/>
            <person name="Pisabarro A.G."/>
            <person name="Kuo A."/>
            <person name="Tritt A."/>
            <person name="Lipzen A."/>
            <person name="He G."/>
            <person name="Yan M."/>
            <person name="Ng V."/>
            <person name="Cullen D."/>
            <person name="Martin F."/>
            <person name="Rosso M.-N."/>
            <person name="Henrissat B."/>
            <person name="Hibbett D."/>
            <person name="Martinez A.T."/>
            <person name="Grigoriev I.V."/>
        </authorList>
    </citation>
    <scope>NUCLEOTIDE SEQUENCE</scope>
    <source>
        <strain evidence="1">AH 40177</strain>
    </source>
</reference>